<gene>
    <name evidence="1" type="ORF">ACD_80C00106G0003</name>
</gene>
<dbReference type="AlphaFoldDB" id="K1XXZ3"/>
<comment type="caution">
    <text evidence="1">The sequence shown here is derived from an EMBL/GenBank/DDBJ whole genome shotgun (WGS) entry which is preliminary data.</text>
</comment>
<evidence type="ECO:0000313" key="1">
    <source>
        <dbReference type="EMBL" id="EKD25198.1"/>
    </source>
</evidence>
<dbReference type="EMBL" id="AMFJ01036113">
    <property type="protein sequence ID" value="EKD25198.1"/>
    <property type="molecule type" value="Genomic_DNA"/>
</dbReference>
<protein>
    <submittedName>
        <fullName evidence="1">Uncharacterized protein</fullName>
    </submittedName>
</protein>
<proteinExistence type="predicted"/>
<name>K1XXZ3_9BACT</name>
<accession>K1XXZ3</accession>
<sequence length="242" mass="27883">NGTILLSMTKQTKLSFADKALINFKILLTTEGLLIDIQKVRDKFGIQVPFDKPITDMVSQELRAPEVTSHVLYRMLVQDFEKKDAFQKEIDTLMETYDIPLLHLELFRIFVSSGEISSMVFSLLNETGASYFTSTNLDGNPFPAIMIHADTTIKDIQAEWRYIQEGRDRFFGISKKKQNERKNIDRDLRIYQLCRSGLTGKQIMNKINQEYPGKVIGDSQVYKILAELKKALSSYRRNPRMG</sequence>
<organism evidence="1">
    <name type="scientific">uncultured bacterium</name>
    <name type="common">gcode 4</name>
    <dbReference type="NCBI Taxonomy" id="1234023"/>
    <lineage>
        <taxon>Bacteria</taxon>
        <taxon>environmental samples</taxon>
    </lineage>
</organism>
<feature type="non-terminal residue" evidence="1">
    <location>
        <position position="1"/>
    </location>
</feature>
<reference evidence="1" key="1">
    <citation type="journal article" date="2012" name="Science">
        <title>Fermentation, hydrogen, and sulfur metabolism in multiple uncultivated bacterial phyla.</title>
        <authorList>
            <person name="Wrighton K.C."/>
            <person name="Thomas B.C."/>
            <person name="Sharon I."/>
            <person name="Miller C.S."/>
            <person name="Castelle C.J."/>
            <person name="VerBerkmoes N.C."/>
            <person name="Wilkins M.J."/>
            <person name="Hettich R.L."/>
            <person name="Lipton M.S."/>
            <person name="Williams K.H."/>
            <person name="Long P.E."/>
            <person name="Banfield J.F."/>
        </authorList>
    </citation>
    <scope>NUCLEOTIDE SEQUENCE [LARGE SCALE GENOMIC DNA]</scope>
</reference>